<dbReference type="Gene3D" id="1.20.200.10">
    <property type="entry name" value="Fumarase/aspartase (Central domain)"/>
    <property type="match status" value="1"/>
</dbReference>
<evidence type="ECO:0000313" key="4">
    <source>
        <dbReference type="Proteomes" id="UP001271007"/>
    </source>
</evidence>
<evidence type="ECO:0000256" key="2">
    <source>
        <dbReference type="SAM" id="MobiDB-lite"/>
    </source>
</evidence>
<gene>
    <name evidence="3" type="ORF">LTR09_012568</name>
</gene>
<organism evidence="3 4">
    <name type="scientific">Extremus antarcticus</name>
    <dbReference type="NCBI Taxonomy" id="702011"/>
    <lineage>
        <taxon>Eukaryota</taxon>
        <taxon>Fungi</taxon>
        <taxon>Dikarya</taxon>
        <taxon>Ascomycota</taxon>
        <taxon>Pezizomycotina</taxon>
        <taxon>Dothideomycetes</taxon>
        <taxon>Dothideomycetidae</taxon>
        <taxon>Mycosphaerellales</taxon>
        <taxon>Extremaceae</taxon>
        <taxon>Extremus</taxon>
    </lineage>
</organism>
<proteinExistence type="inferred from homology"/>
<reference evidence="3" key="1">
    <citation type="submission" date="2023-04" db="EMBL/GenBank/DDBJ databases">
        <title>Black Yeasts Isolated from many extreme environments.</title>
        <authorList>
            <person name="Coleine C."/>
            <person name="Stajich J.E."/>
            <person name="Selbmann L."/>
        </authorList>
    </citation>
    <scope>NUCLEOTIDE SEQUENCE</scope>
    <source>
        <strain evidence="3">CCFEE 5312</strain>
    </source>
</reference>
<dbReference type="AlphaFoldDB" id="A0AAJ0D9U0"/>
<name>A0AAJ0D9U0_9PEZI</name>
<dbReference type="InterPro" id="IPR001106">
    <property type="entry name" value="Aromatic_Lyase"/>
</dbReference>
<sequence>MLRFSHGSIPRLSDAPSTQDRMQRSVDILDRHLQNGWYIYGVNTGFGGSADSRTKEVVALQSSLMQLTQAGILTLVDLQTPSKRPCNATHAMPAAWVRATMAAVARLLEARLTPVTPLRGTVSASGDLMPLAYIAGAIEGSPDIFVEVSDSADGKIMPARDALQLKGLSPVTLRPKEGLGLVNGTASSAALGALLTYTVQQQAVLVQALTAMAVEALRGSAESFHPFIAAVRPHPGQVEVASNISAFLSGSHLARGIQEPRYRRQEDLIQDRYSLRSAPQWIGPQLEDLMLAYQQVNIELNSSCDNPLIDTGSGHEDGANSILYGCNFQAAAITSAVEKIRLALQMFGRLLFSQLTEMVDPTYSGLPANLAADDPSISFTFKGVDISMAAYMAELSYLANPMSSHVQAAEMHNQSVNSMAFASARLSMQASDILNLMCSNHLYACCQAVDLQILHQLFLVRAQQVLKELAAVHFNGLDKVQQDRLCALIDTLVPSSWKTSTKADLKDRCSKLAASLLPAIIIELAESASSENMTSLNNYRKAASAKLWETWQAVFADFCQHQPTEDHLGAATKVLYCFVRKELMVPFHQGFVEHPTAAANTLNGRQKKTIGGWISVIHDALRDGRAEDGLMAFLTSQSCSERMSCSRKARSEESYAKASG</sequence>
<feature type="region of interest" description="Disordered" evidence="2">
    <location>
        <begin position="1"/>
        <end position="21"/>
    </location>
</feature>
<dbReference type="SUPFAM" id="SSF48557">
    <property type="entry name" value="L-aspartase-like"/>
    <property type="match status" value="1"/>
</dbReference>
<evidence type="ECO:0008006" key="5">
    <source>
        <dbReference type="Google" id="ProtNLM"/>
    </source>
</evidence>
<evidence type="ECO:0000256" key="1">
    <source>
        <dbReference type="ARBA" id="ARBA00007238"/>
    </source>
</evidence>
<dbReference type="Proteomes" id="UP001271007">
    <property type="component" value="Unassembled WGS sequence"/>
</dbReference>
<dbReference type="GO" id="GO:0016841">
    <property type="term" value="F:ammonia-lyase activity"/>
    <property type="evidence" value="ECO:0007669"/>
    <property type="project" value="InterPro"/>
</dbReference>
<dbReference type="InterPro" id="IPR024083">
    <property type="entry name" value="Fumarase/histidase_N"/>
</dbReference>
<dbReference type="PANTHER" id="PTHR10362">
    <property type="entry name" value="HISTIDINE AMMONIA-LYASE"/>
    <property type="match status" value="1"/>
</dbReference>
<dbReference type="InterPro" id="IPR023144">
    <property type="entry name" value="Phe_NH3-lyase_shielding_dom_sf"/>
</dbReference>
<dbReference type="InterPro" id="IPR008948">
    <property type="entry name" value="L-Aspartase-like"/>
</dbReference>
<evidence type="ECO:0000313" key="3">
    <source>
        <dbReference type="EMBL" id="KAK3045902.1"/>
    </source>
</evidence>
<dbReference type="Gene3D" id="1.10.274.20">
    <property type="entry name" value="Phenylalanine ammonia-lyase 1, domain 3"/>
    <property type="match status" value="1"/>
</dbReference>
<dbReference type="EMBL" id="JAWDJX010000136">
    <property type="protein sequence ID" value="KAK3045902.1"/>
    <property type="molecule type" value="Genomic_DNA"/>
</dbReference>
<comment type="similarity">
    <text evidence="1">Belongs to the PAL/histidase family.</text>
</comment>
<dbReference type="Gene3D" id="1.10.275.10">
    <property type="entry name" value="Fumarase/aspartase (N-terminal domain)"/>
    <property type="match status" value="2"/>
</dbReference>
<dbReference type="Pfam" id="PF00221">
    <property type="entry name" value="Lyase_aromatic"/>
    <property type="match status" value="1"/>
</dbReference>
<dbReference type="InterPro" id="IPR022313">
    <property type="entry name" value="Phe/His_NH3-lyase_AS"/>
</dbReference>
<keyword evidence="4" id="KW-1185">Reference proteome</keyword>
<protein>
    <recommendedName>
        <fullName evidence="5">Phenylalanine ammonia-lyase</fullName>
    </recommendedName>
</protein>
<accession>A0AAJ0D9U0</accession>
<comment type="caution">
    <text evidence="3">The sequence shown here is derived from an EMBL/GenBank/DDBJ whole genome shotgun (WGS) entry which is preliminary data.</text>
</comment>
<dbReference type="CDD" id="cd00332">
    <property type="entry name" value="PAL-HAL"/>
    <property type="match status" value="1"/>
</dbReference>
<dbReference type="PROSITE" id="PS00488">
    <property type="entry name" value="PAL_HISTIDASE"/>
    <property type="match status" value="1"/>
</dbReference>